<evidence type="ECO:0000256" key="4">
    <source>
        <dbReference type="ARBA" id="ARBA00038858"/>
    </source>
</evidence>
<dbReference type="Pfam" id="PF02350">
    <property type="entry name" value="Epimerase_2"/>
    <property type="match status" value="1"/>
</dbReference>
<proteinExistence type="inferred from homology"/>
<feature type="domain" description="UDP-N-acetylglucosamine 2-epimerase" evidence="6">
    <location>
        <begin position="7"/>
        <end position="347"/>
    </location>
</feature>
<evidence type="ECO:0000313" key="7">
    <source>
        <dbReference type="EMBL" id="KZL17733.1"/>
    </source>
</evidence>
<dbReference type="Proteomes" id="UP000076577">
    <property type="component" value="Unassembled WGS sequence"/>
</dbReference>
<dbReference type="PATRIC" id="fig|989403.3.peg.3289"/>
<dbReference type="SUPFAM" id="SSF53756">
    <property type="entry name" value="UDP-Glycosyltransferase/glycogen phosphorylase"/>
    <property type="match status" value="1"/>
</dbReference>
<comment type="catalytic activity">
    <reaction evidence="2">
        <text>UDP-N-acetyl-alpha-D-glucosamine = UDP-N-acetyl-alpha-D-mannosamine</text>
        <dbReference type="Rhea" id="RHEA:17213"/>
        <dbReference type="ChEBI" id="CHEBI:57705"/>
        <dbReference type="ChEBI" id="CHEBI:68623"/>
        <dbReference type="EC" id="5.1.3.14"/>
    </reaction>
</comment>
<reference evidence="7 8" key="1">
    <citation type="journal article" date="2016" name="Front. Microbiol.">
        <title>Comparative Genomic Analysis Reveals a Diverse Repertoire of Genes Involved in Prokaryote-Eukaryote Interactions within the Pseudovibrio Genus.</title>
        <authorList>
            <person name="Romano S."/>
            <person name="Fernandez-Guerra A."/>
            <person name="Reen F.J."/>
            <person name="Glockner F.O."/>
            <person name="Crowley S.P."/>
            <person name="O'Sullivan O."/>
            <person name="Cotter P.D."/>
            <person name="Adams C."/>
            <person name="Dobson A.D."/>
            <person name="O'Gara F."/>
        </authorList>
    </citation>
    <scope>NUCLEOTIDE SEQUENCE [LARGE SCALE GENOMIC DNA]</scope>
    <source>
        <strain evidence="7 8">Ad2</strain>
    </source>
</reference>
<dbReference type="InterPro" id="IPR029767">
    <property type="entry name" value="WecB-like"/>
</dbReference>
<comment type="similarity">
    <text evidence="3 5">Belongs to the UDP-N-acetylglucosamine 2-epimerase family.</text>
</comment>
<sequence length="363" mass="39872">MAPVIRAISKCPSLHAHVLMTGQHREIAAQALESFGILQLNWLKIAKGCHDLADQAGELLKGIRKHISEHHPEYVLTHGDTTTGFVGALAAFYGSVAVGHVEAGLRSGDLYDPFPEEANRRLADQLCHRMFAPTSIARDNLLREGISSDKILTTGNTVVDAVRHLAREIKPARELAELQGVLGPEKRIALVTTHRRENWGQPMRNICNAIKRSLNAHTDLQVVLPVHPNPAVKDVVVSVLEKVPRVHLVEPLSYETLIALERDADLILTDSGGIQEEAPEFGTPLLILRKTTERPEALTSGFAKLVGTNQKAIVDEVARILRSDQTKVDRKNPFGDGHASQRIAQAVETHINSTHDIKIRNVG</sequence>
<evidence type="ECO:0000256" key="1">
    <source>
        <dbReference type="ARBA" id="ARBA00023235"/>
    </source>
</evidence>
<dbReference type="Gene3D" id="3.40.50.2000">
    <property type="entry name" value="Glycogen Phosphorylase B"/>
    <property type="match status" value="2"/>
</dbReference>
<dbReference type="PANTHER" id="PTHR43174">
    <property type="entry name" value="UDP-N-ACETYLGLUCOSAMINE 2-EPIMERASE"/>
    <property type="match status" value="1"/>
</dbReference>
<comment type="caution">
    <text evidence="7">The sequence shown here is derived from an EMBL/GenBank/DDBJ whole genome shotgun (WGS) entry which is preliminary data.</text>
</comment>
<accession>A0A165XIG3</accession>
<gene>
    <name evidence="7" type="primary">wecB</name>
    <name evidence="7" type="ORF">PsAD2_03071</name>
</gene>
<evidence type="ECO:0000256" key="5">
    <source>
        <dbReference type="RuleBase" id="RU003513"/>
    </source>
</evidence>
<dbReference type="EMBL" id="LMCB01000030">
    <property type="protein sequence ID" value="KZL17733.1"/>
    <property type="molecule type" value="Genomic_DNA"/>
</dbReference>
<dbReference type="EC" id="5.1.3.14" evidence="4"/>
<protein>
    <recommendedName>
        <fullName evidence="4">UDP-N-acetylglucosamine 2-epimerase (non-hydrolyzing)</fullName>
        <ecNumber evidence="4">5.1.3.14</ecNumber>
    </recommendedName>
</protein>
<dbReference type="PANTHER" id="PTHR43174:SF2">
    <property type="entry name" value="UDP-N-ACETYLGLUCOSAMINE 2-EPIMERASE"/>
    <property type="match status" value="1"/>
</dbReference>
<evidence type="ECO:0000259" key="6">
    <source>
        <dbReference type="Pfam" id="PF02350"/>
    </source>
</evidence>
<keyword evidence="1 5" id="KW-0413">Isomerase</keyword>
<dbReference type="NCBIfam" id="TIGR00236">
    <property type="entry name" value="wecB"/>
    <property type="match status" value="1"/>
</dbReference>
<dbReference type="GO" id="GO:0008761">
    <property type="term" value="F:UDP-N-acetylglucosamine 2-epimerase activity"/>
    <property type="evidence" value="ECO:0007669"/>
    <property type="project" value="UniProtKB-EC"/>
</dbReference>
<dbReference type="STRING" id="989403.SAMN05421798_11010"/>
<name>A0A165XIG3_9HYPH</name>
<evidence type="ECO:0000256" key="3">
    <source>
        <dbReference type="ARBA" id="ARBA00038209"/>
    </source>
</evidence>
<keyword evidence="8" id="KW-1185">Reference proteome</keyword>
<dbReference type="InterPro" id="IPR003331">
    <property type="entry name" value="UDP_GlcNAc_Epimerase_2_dom"/>
</dbReference>
<evidence type="ECO:0000313" key="8">
    <source>
        <dbReference type="Proteomes" id="UP000076577"/>
    </source>
</evidence>
<evidence type="ECO:0000256" key="2">
    <source>
        <dbReference type="ARBA" id="ARBA00036080"/>
    </source>
</evidence>
<dbReference type="AlphaFoldDB" id="A0A165XIG3"/>
<organism evidence="7 8">
    <name type="scientific">Pseudovibrio axinellae</name>
    <dbReference type="NCBI Taxonomy" id="989403"/>
    <lineage>
        <taxon>Bacteria</taxon>
        <taxon>Pseudomonadati</taxon>
        <taxon>Pseudomonadota</taxon>
        <taxon>Alphaproteobacteria</taxon>
        <taxon>Hyphomicrobiales</taxon>
        <taxon>Stappiaceae</taxon>
        <taxon>Pseudovibrio</taxon>
    </lineage>
</organism>
<dbReference type="CDD" id="cd03786">
    <property type="entry name" value="GTB_UDP-GlcNAc_2-Epimerase"/>
    <property type="match status" value="1"/>
</dbReference>